<evidence type="ECO:0000313" key="4">
    <source>
        <dbReference type="Proteomes" id="UP001205609"/>
    </source>
</evidence>
<dbReference type="InterPro" id="IPR057666">
    <property type="entry name" value="DrpA_SLOG"/>
</dbReference>
<dbReference type="SUPFAM" id="SSF102405">
    <property type="entry name" value="MCP/YpsA-like"/>
    <property type="match status" value="1"/>
</dbReference>
<evidence type="ECO:0000259" key="2">
    <source>
        <dbReference type="Pfam" id="PF02481"/>
    </source>
</evidence>
<organism evidence="3 4">
    <name type="scientific">Staphylococcus americanisciuri</name>
    <dbReference type="NCBI Taxonomy" id="2973940"/>
    <lineage>
        <taxon>Bacteria</taxon>
        <taxon>Bacillati</taxon>
        <taxon>Bacillota</taxon>
        <taxon>Bacilli</taxon>
        <taxon>Bacillales</taxon>
        <taxon>Staphylococcaceae</taxon>
        <taxon>Staphylococcus</taxon>
    </lineage>
</organism>
<dbReference type="PANTHER" id="PTHR43022:SF1">
    <property type="entry name" value="PROTEIN SMF"/>
    <property type="match status" value="1"/>
</dbReference>
<evidence type="ECO:0000313" key="3">
    <source>
        <dbReference type="EMBL" id="MCS4486265.1"/>
    </source>
</evidence>
<comment type="caution">
    <text evidence="3">The sequence shown here is derived from an EMBL/GenBank/DDBJ whole genome shotgun (WGS) entry which is preliminary data.</text>
</comment>
<proteinExistence type="inferred from homology"/>
<keyword evidence="4" id="KW-1185">Reference proteome</keyword>
<accession>A0ABT2F1C9</accession>
<dbReference type="RefSeq" id="WP_259199534.1">
    <property type="nucleotide sequence ID" value="NZ_JANUXY010000004.1"/>
</dbReference>
<dbReference type="PANTHER" id="PTHR43022">
    <property type="entry name" value="PROTEIN SMF"/>
    <property type="match status" value="1"/>
</dbReference>
<feature type="domain" description="Smf/DprA SLOG" evidence="2">
    <location>
        <begin position="84"/>
        <end position="291"/>
    </location>
</feature>
<dbReference type="Proteomes" id="UP001205609">
    <property type="component" value="Unassembled WGS sequence"/>
</dbReference>
<name>A0ABT2F1C9_9STAP</name>
<reference evidence="3 4" key="1">
    <citation type="journal article" date="2023" name="Int. J. Syst. Evol. Microbiol.">
        <title>Streptococcus sciuri sp. nov., Staphylococcus marylandisciuri sp. nov. and Staphylococcus americanisciuri sp. nov., isolated from faeces of eastern grey squirrel (Sciurus carolinensis).</title>
        <authorList>
            <person name="Volokhov D.V."/>
            <person name="Zagorodnyaya T.A."/>
            <person name="Furtak V.A."/>
            <person name="Nattanmai G."/>
            <person name="Randall L."/>
            <person name="Jose S."/>
            <person name="Gao Y."/>
            <person name="Eisenberg T."/>
            <person name="Delmonte P."/>
            <person name="Blom J."/>
            <person name="Mitchell K.K."/>
        </authorList>
    </citation>
    <scope>NUCLEOTIDE SEQUENCE [LARGE SCALE GENOMIC DNA]</scope>
    <source>
        <strain evidence="3 4">GRT3</strain>
    </source>
</reference>
<gene>
    <name evidence="3" type="primary">dprA</name>
    <name evidence="3" type="ORF">NXS11_05080</name>
</gene>
<comment type="similarity">
    <text evidence="1">Belongs to the DprA/Smf family.</text>
</comment>
<dbReference type="NCBIfam" id="TIGR00732">
    <property type="entry name" value="dprA"/>
    <property type="match status" value="1"/>
</dbReference>
<protein>
    <submittedName>
        <fullName evidence="3">DNA-processing protein DprA</fullName>
    </submittedName>
</protein>
<dbReference type="EMBL" id="JANUXY010000004">
    <property type="protein sequence ID" value="MCS4486265.1"/>
    <property type="molecule type" value="Genomic_DNA"/>
</dbReference>
<dbReference type="InterPro" id="IPR003488">
    <property type="entry name" value="DprA"/>
</dbReference>
<dbReference type="Pfam" id="PF02481">
    <property type="entry name" value="DNA_processg_A"/>
    <property type="match status" value="1"/>
</dbReference>
<sequence>MVHTLTTRQFLLLLRYSGFTTRQIYNYCPNMMTYNGTKQALSERLSYDLSQFNDVRLQAKLQRFNNLDLNAIEQQLSMQQIEAISIDSPDYPPLLKHIYDPPTILFCRGNLQLLQHTHTLGIVGSRQHTHYTNKALKMLFPYFAKARLTIISGLANGADTIAHQYAIQFGCATIAVLGFGHLHHYPKQTRVLRRHIDSHFLSISEYPPHTRPAKFRFPERNRLISGLSRGVLITEAKERSGALITVDQALDQNRNVYVLPGDMFNSYTKGNMLRVQEGAEVVLSETDILKDYC</sequence>
<evidence type="ECO:0000256" key="1">
    <source>
        <dbReference type="ARBA" id="ARBA00006525"/>
    </source>
</evidence>
<dbReference type="Gene3D" id="3.40.50.450">
    <property type="match status" value="1"/>
</dbReference>